<dbReference type="InterPro" id="IPR020814">
    <property type="entry name" value="Ribosomal_S6_plastid/chlpt"/>
</dbReference>
<keyword evidence="2 8" id="KW-0699">rRNA-binding</keyword>
<keyword evidence="3 8" id="KW-0694">RNA-binding</keyword>
<name>A0A7W8G7P1_9SPIR</name>
<comment type="similarity">
    <text evidence="1 8">Belongs to the bacterial ribosomal protein bS6 family.</text>
</comment>
<dbReference type="GO" id="GO:1990904">
    <property type="term" value="C:ribonucleoprotein complex"/>
    <property type="evidence" value="ECO:0007669"/>
    <property type="project" value="UniProtKB-KW"/>
</dbReference>
<sequence length="97" mass="11249">MKKYELMTIYPIEDEKFKDGTEKVKAVLAQFGATVEKEESYGDRDLAYEIAKQKRGRFVLFTVKANPAKIVEINTQFRLNNNLLKSLFVKLDDKEAK</sequence>
<evidence type="ECO:0000256" key="6">
    <source>
        <dbReference type="ARBA" id="ARBA00035104"/>
    </source>
</evidence>
<evidence type="ECO:0000256" key="3">
    <source>
        <dbReference type="ARBA" id="ARBA00022884"/>
    </source>
</evidence>
<evidence type="ECO:0000256" key="4">
    <source>
        <dbReference type="ARBA" id="ARBA00022980"/>
    </source>
</evidence>
<dbReference type="SUPFAM" id="SSF54995">
    <property type="entry name" value="Ribosomal protein S6"/>
    <property type="match status" value="1"/>
</dbReference>
<gene>
    <name evidence="8" type="primary">rpsF</name>
    <name evidence="9" type="ORF">HNP76_000575</name>
</gene>
<proteinExistence type="inferred from homology"/>
<dbReference type="Gene3D" id="3.30.70.60">
    <property type="match status" value="1"/>
</dbReference>
<dbReference type="RefSeq" id="WP_184657312.1">
    <property type="nucleotide sequence ID" value="NZ_CP031518.1"/>
</dbReference>
<evidence type="ECO:0000313" key="9">
    <source>
        <dbReference type="EMBL" id="MBB5225231.1"/>
    </source>
</evidence>
<dbReference type="GO" id="GO:0003735">
    <property type="term" value="F:structural constituent of ribosome"/>
    <property type="evidence" value="ECO:0007669"/>
    <property type="project" value="InterPro"/>
</dbReference>
<keyword evidence="10" id="KW-1185">Reference proteome</keyword>
<dbReference type="HAMAP" id="MF_00360">
    <property type="entry name" value="Ribosomal_bS6"/>
    <property type="match status" value="1"/>
</dbReference>
<dbReference type="PANTHER" id="PTHR21011">
    <property type="entry name" value="MITOCHONDRIAL 28S RIBOSOMAL PROTEIN S6"/>
    <property type="match status" value="1"/>
</dbReference>
<keyword evidence="4 8" id="KW-0689">Ribosomal protein</keyword>
<protein>
    <recommendedName>
        <fullName evidence="7 8">Small ribosomal subunit protein bS6</fullName>
    </recommendedName>
</protein>
<evidence type="ECO:0000256" key="7">
    <source>
        <dbReference type="ARBA" id="ARBA00035294"/>
    </source>
</evidence>
<dbReference type="NCBIfam" id="TIGR00166">
    <property type="entry name" value="S6"/>
    <property type="match status" value="1"/>
</dbReference>
<dbReference type="EMBL" id="JACHFQ010000002">
    <property type="protein sequence ID" value="MBB5225231.1"/>
    <property type="molecule type" value="Genomic_DNA"/>
</dbReference>
<dbReference type="InterPro" id="IPR014717">
    <property type="entry name" value="Transl_elong_EF1B/ribsomal_bS6"/>
</dbReference>
<dbReference type="GO" id="GO:0070181">
    <property type="term" value="F:small ribosomal subunit rRNA binding"/>
    <property type="evidence" value="ECO:0007669"/>
    <property type="project" value="TreeGrafter"/>
</dbReference>
<dbReference type="AlphaFoldDB" id="A0A7W8G7P1"/>
<accession>A0A7W8G7P1</accession>
<dbReference type="PROSITE" id="PS01048">
    <property type="entry name" value="RIBOSOMAL_S6"/>
    <property type="match status" value="1"/>
</dbReference>
<evidence type="ECO:0000313" key="10">
    <source>
        <dbReference type="Proteomes" id="UP000518887"/>
    </source>
</evidence>
<dbReference type="InterPro" id="IPR020815">
    <property type="entry name" value="Ribosomal_bS6_CS"/>
</dbReference>
<dbReference type="Pfam" id="PF01250">
    <property type="entry name" value="Ribosomal_S6"/>
    <property type="match status" value="1"/>
</dbReference>
<dbReference type="Proteomes" id="UP000518887">
    <property type="component" value="Unassembled WGS sequence"/>
</dbReference>
<dbReference type="GO" id="GO:0006412">
    <property type="term" value="P:translation"/>
    <property type="evidence" value="ECO:0007669"/>
    <property type="project" value="UniProtKB-UniRule"/>
</dbReference>
<dbReference type="InterPro" id="IPR000529">
    <property type="entry name" value="Ribosomal_bS6"/>
</dbReference>
<reference evidence="9 10" key="1">
    <citation type="submission" date="2020-08" db="EMBL/GenBank/DDBJ databases">
        <title>Genomic Encyclopedia of Type Strains, Phase IV (KMG-IV): sequencing the most valuable type-strain genomes for metagenomic binning, comparative biology and taxonomic classification.</title>
        <authorList>
            <person name="Goeker M."/>
        </authorList>
    </citation>
    <scope>NUCLEOTIDE SEQUENCE [LARGE SCALE GENOMIC DNA]</scope>
    <source>
        <strain evidence="9 10">DSM 103462</strain>
    </source>
</reference>
<comment type="caution">
    <text evidence="9">The sequence shown here is derived from an EMBL/GenBank/DDBJ whole genome shotgun (WGS) entry which is preliminary data.</text>
</comment>
<comment type="function">
    <text evidence="6 8">Binds together with bS18 to 16S ribosomal RNA.</text>
</comment>
<organism evidence="9 10">
    <name type="scientific">Treponema ruminis</name>
    <dbReference type="NCBI Taxonomy" id="744515"/>
    <lineage>
        <taxon>Bacteria</taxon>
        <taxon>Pseudomonadati</taxon>
        <taxon>Spirochaetota</taxon>
        <taxon>Spirochaetia</taxon>
        <taxon>Spirochaetales</taxon>
        <taxon>Treponemataceae</taxon>
        <taxon>Treponema</taxon>
    </lineage>
</organism>
<evidence type="ECO:0000256" key="2">
    <source>
        <dbReference type="ARBA" id="ARBA00022730"/>
    </source>
</evidence>
<keyword evidence="5 8" id="KW-0687">Ribonucleoprotein</keyword>
<dbReference type="CDD" id="cd00473">
    <property type="entry name" value="bS6"/>
    <property type="match status" value="1"/>
</dbReference>
<evidence type="ECO:0000256" key="5">
    <source>
        <dbReference type="ARBA" id="ARBA00023274"/>
    </source>
</evidence>
<dbReference type="PANTHER" id="PTHR21011:SF1">
    <property type="entry name" value="SMALL RIBOSOMAL SUBUNIT PROTEIN BS6M"/>
    <property type="match status" value="1"/>
</dbReference>
<evidence type="ECO:0000256" key="1">
    <source>
        <dbReference type="ARBA" id="ARBA00009512"/>
    </source>
</evidence>
<dbReference type="GO" id="GO:0005840">
    <property type="term" value="C:ribosome"/>
    <property type="evidence" value="ECO:0007669"/>
    <property type="project" value="UniProtKB-KW"/>
</dbReference>
<dbReference type="GO" id="GO:0005737">
    <property type="term" value="C:cytoplasm"/>
    <property type="evidence" value="ECO:0007669"/>
    <property type="project" value="UniProtKB-ARBA"/>
</dbReference>
<evidence type="ECO:0000256" key="8">
    <source>
        <dbReference type="HAMAP-Rule" id="MF_00360"/>
    </source>
</evidence>
<dbReference type="InterPro" id="IPR035980">
    <property type="entry name" value="Ribosomal_bS6_sf"/>
</dbReference>